<feature type="region of interest" description="Disordered" evidence="1">
    <location>
        <begin position="13"/>
        <end position="74"/>
    </location>
</feature>
<dbReference type="EMBL" id="AACS02000006">
    <property type="protein sequence ID" value="EAU84151.2"/>
    <property type="molecule type" value="Genomic_DNA"/>
</dbReference>
<feature type="region of interest" description="Disordered" evidence="1">
    <location>
        <begin position="468"/>
        <end position="530"/>
    </location>
</feature>
<dbReference type="KEGG" id="cci:CC1G_08692"/>
<dbReference type="Proteomes" id="UP000001861">
    <property type="component" value="Unassembled WGS sequence"/>
</dbReference>
<evidence type="ECO:0000313" key="2">
    <source>
        <dbReference type="EMBL" id="EAU84151.2"/>
    </source>
</evidence>
<reference evidence="2 3" key="1">
    <citation type="journal article" date="2010" name="Proc. Natl. Acad. Sci. U.S.A.">
        <title>Insights into evolution of multicellular fungi from the assembled chromosomes of the mushroom Coprinopsis cinerea (Coprinus cinereus).</title>
        <authorList>
            <person name="Stajich J.E."/>
            <person name="Wilke S.K."/>
            <person name="Ahren D."/>
            <person name="Au C.H."/>
            <person name="Birren B.W."/>
            <person name="Borodovsky M."/>
            <person name="Burns C."/>
            <person name="Canback B."/>
            <person name="Casselton L.A."/>
            <person name="Cheng C.K."/>
            <person name="Deng J."/>
            <person name="Dietrich F.S."/>
            <person name="Fargo D.C."/>
            <person name="Farman M.L."/>
            <person name="Gathman A.C."/>
            <person name="Goldberg J."/>
            <person name="Guigo R."/>
            <person name="Hoegger P.J."/>
            <person name="Hooker J.B."/>
            <person name="Huggins A."/>
            <person name="James T.Y."/>
            <person name="Kamada T."/>
            <person name="Kilaru S."/>
            <person name="Kodira C."/>
            <person name="Kues U."/>
            <person name="Kupfer D."/>
            <person name="Kwan H.S."/>
            <person name="Lomsadze A."/>
            <person name="Li W."/>
            <person name="Lilly W.W."/>
            <person name="Ma L.J."/>
            <person name="Mackey A.J."/>
            <person name="Manning G."/>
            <person name="Martin F."/>
            <person name="Muraguchi H."/>
            <person name="Natvig D.O."/>
            <person name="Palmerini H."/>
            <person name="Ramesh M.A."/>
            <person name="Rehmeyer C.J."/>
            <person name="Roe B.A."/>
            <person name="Shenoy N."/>
            <person name="Stanke M."/>
            <person name="Ter-Hovhannisyan V."/>
            <person name="Tunlid A."/>
            <person name="Velagapudi R."/>
            <person name="Vision T.J."/>
            <person name="Zeng Q."/>
            <person name="Zolan M.E."/>
            <person name="Pukkila P.J."/>
        </authorList>
    </citation>
    <scope>NUCLEOTIDE SEQUENCE [LARGE SCALE GENOMIC DNA]</scope>
    <source>
        <strain evidence="3">Okayama-7 / 130 / ATCC MYA-4618 / FGSC 9003</strain>
    </source>
</reference>
<feature type="compositionally biased region" description="Basic and acidic residues" evidence="1">
    <location>
        <begin position="472"/>
        <end position="485"/>
    </location>
</feature>
<dbReference type="GeneID" id="6014241"/>
<organism evidence="2 3">
    <name type="scientific">Coprinopsis cinerea (strain Okayama-7 / 130 / ATCC MYA-4618 / FGSC 9003)</name>
    <name type="common">Inky cap fungus</name>
    <name type="synonym">Hormographiella aspergillata</name>
    <dbReference type="NCBI Taxonomy" id="240176"/>
    <lineage>
        <taxon>Eukaryota</taxon>
        <taxon>Fungi</taxon>
        <taxon>Dikarya</taxon>
        <taxon>Basidiomycota</taxon>
        <taxon>Agaricomycotina</taxon>
        <taxon>Agaricomycetes</taxon>
        <taxon>Agaricomycetidae</taxon>
        <taxon>Agaricales</taxon>
        <taxon>Agaricineae</taxon>
        <taxon>Psathyrellaceae</taxon>
        <taxon>Coprinopsis</taxon>
    </lineage>
</organism>
<gene>
    <name evidence="2" type="ORF">CC1G_08692</name>
</gene>
<evidence type="ECO:0000256" key="1">
    <source>
        <dbReference type="SAM" id="MobiDB-lite"/>
    </source>
</evidence>
<feature type="region of interest" description="Disordered" evidence="1">
    <location>
        <begin position="267"/>
        <end position="329"/>
    </location>
</feature>
<protein>
    <submittedName>
        <fullName evidence="2">Uncharacterized protein</fullName>
    </submittedName>
</protein>
<proteinExistence type="predicted"/>
<feature type="compositionally biased region" description="Polar residues" evidence="1">
    <location>
        <begin position="17"/>
        <end position="34"/>
    </location>
</feature>
<accession>A8NZH2</accession>
<dbReference type="InParanoid" id="A8NZH2"/>
<dbReference type="HOGENOM" id="CLU_513875_0_0_1"/>
<feature type="compositionally biased region" description="Low complexity" evidence="1">
    <location>
        <begin position="45"/>
        <end position="64"/>
    </location>
</feature>
<dbReference type="RefSeq" id="XP_001837679.2">
    <property type="nucleotide sequence ID" value="XM_001837627.2"/>
</dbReference>
<feature type="compositionally biased region" description="Basic and acidic residues" evidence="1">
    <location>
        <begin position="308"/>
        <end position="324"/>
    </location>
</feature>
<comment type="caution">
    <text evidence="2">The sequence shown here is derived from an EMBL/GenBank/DDBJ whole genome shotgun (WGS) entry which is preliminary data.</text>
</comment>
<dbReference type="VEuPathDB" id="FungiDB:CC1G_08692"/>
<evidence type="ECO:0000313" key="3">
    <source>
        <dbReference type="Proteomes" id="UP000001861"/>
    </source>
</evidence>
<keyword evidence="3" id="KW-1185">Reference proteome</keyword>
<dbReference type="AlphaFoldDB" id="A8NZH2"/>
<feature type="compositionally biased region" description="Acidic residues" evidence="1">
    <location>
        <begin position="292"/>
        <end position="307"/>
    </location>
</feature>
<name>A8NZH2_COPC7</name>
<sequence>MAEDAYGCELDHIRASLSETSPPVGASSQRNKSSIPAPILSSVQATTNPSGTSPTASPSTDTVPATPPSPTLPSIHLTIDKSPDEMSFSDVRNLATQFQQQLSLADADWAGLLSIPINQSIYEHYIEETRGGDRDEKLRWTVSPTRAIIQTPSKIHEFFGPAWSDMARSVPEDASKFLSIGGASTTKLYNSLQVPDFEILPESKPLRLPTNGALKPLFVIEIGYTESLPHVRRSAIHFLLETHGVTGVAHVIKIYPKYLALGDVTTAASSSSKPPRLLRAEPHDMTPSVLAELEDKDEEYSDDEEEEEAKHDDSGKEEEERAVNLEDPNSVTANISLGASRAYIEEWRTYRYENPLGRLPRGRHLNQMFRQDKRRESVKVLPSYFSYQDDGEEVYLLGAYRSRAVQFYPITRDVDDRGSDRARKAALERGETEVPAIPDPTFYPATSDSVLVRFPLATLSGMLSRRIQASEVSKREPDHGSEQTTRKKIRITSNSMANPDLHEHGLAMFNDLPLGDEPVTDEAPRRRNKT</sequence>